<feature type="transmembrane region" description="Helical" evidence="2">
    <location>
        <begin position="32"/>
        <end position="49"/>
    </location>
</feature>
<evidence type="ECO:0000256" key="2">
    <source>
        <dbReference type="SAM" id="Phobius"/>
    </source>
</evidence>
<sequence length="284" mass="31762">MPKKNIIKDKNENKKSDQDETRVQYRAVQREAIFWFAVLFIIVVNTAAWSLNTTLFILTLLSIGFFALGMRKEELNQATVETAISALEKDFLKTIRKNGLNQTKLLEYVSQGLIINRNVGISAVAAAISVASTKQIDLLIAHVKAKRSKNDLNDMLWTGVLNSIEQNQENALKHLLKEVEDVDFGIMHCTPLLTAISMNRPNMVKILLQHGAIVTDLILEVARRNSNKSIYQVVESAHKKNKGAVTPLFKSKQTNRKTPTKPAAKPAAKPAVSARKQSLRSHQK</sequence>
<evidence type="ECO:0000313" key="3">
    <source>
        <dbReference type="EMBL" id="KRG22689.1"/>
    </source>
</evidence>
<dbReference type="EMBL" id="LKAJ01000001">
    <property type="protein sequence ID" value="KRG22689.1"/>
    <property type="molecule type" value="Genomic_DNA"/>
</dbReference>
<feature type="region of interest" description="Disordered" evidence="1">
    <location>
        <begin position="242"/>
        <end position="284"/>
    </location>
</feature>
<name>A0A0Q9Z0X9_9GAMM</name>
<keyword evidence="2" id="KW-1133">Transmembrane helix</keyword>
<reference evidence="4" key="2">
    <citation type="journal article" date="2016" name="Genome Announc.">
        <title>Draft Genome Sequences of Two Novel Amoeba-Resistant Intranuclear Bacteria, 'Candidatus Berkiella cookevillensis' and 'Candidatus Berkiella aquae'.</title>
        <authorList>
            <person name="Mehari Y.T."/>
            <person name="Arivett B.A."/>
            <person name="Farone A.L."/>
            <person name="Gunderson J.H."/>
            <person name="Farone M.B."/>
        </authorList>
    </citation>
    <scope>NUCLEOTIDE SEQUENCE</scope>
    <source>
        <strain evidence="4">HT99</strain>
    </source>
</reference>
<accession>A0A0Q9Z0X9</accession>
<dbReference type="SMART" id="SM00248">
    <property type="entry name" value="ANK"/>
    <property type="match status" value="2"/>
</dbReference>
<evidence type="ECO:0000256" key="1">
    <source>
        <dbReference type="SAM" id="MobiDB-lite"/>
    </source>
</evidence>
<keyword evidence="2" id="KW-0812">Transmembrane</keyword>
<dbReference type="RefSeq" id="WP_075064878.1">
    <property type="nucleotide sequence ID" value="NZ_LKAJ02000001.1"/>
</dbReference>
<dbReference type="Pfam" id="PF12796">
    <property type="entry name" value="Ank_2"/>
    <property type="match status" value="1"/>
</dbReference>
<dbReference type="InterPro" id="IPR002110">
    <property type="entry name" value="Ankyrin_rpt"/>
</dbReference>
<feature type="transmembrane region" description="Helical" evidence="2">
    <location>
        <begin position="55"/>
        <end position="71"/>
    </location>
</feature>
<dbReference type="STRING" id="295108.HT99x_00228"/>
<dbReference type="EMBL" id="LKAJ02000001">
    <property type="protein sequence ID" value="MCS5711948.1"/>
    <property type="molecule type" value="Genomic_DNA"/>
</dbReference>
<reference evidence="4" key="3">
    <citation type="submission" date="2021-06" db="EMBL/GenBank/DDBJ databases">
        <title>Genomic Description and Analysis of Intracellular Bacteria, Candidatus Berkiella cookevillensis and Candidatus Berkiella aquae.</title>
        <authorList>
            <person name="Kidane D.T."/>
            <person name="Mehari Y.T."/>
            <person name="Rice F.C."/>
            <person name="Arivett B.A."/>
            <person name="Farone A.L."/>
            <person name="Berk S.G."/>
            <person name="Farone M.B."/>
        </authorList>
    </citation>
    <scope>NUCLEOTIDE SEQUENCE</scope>
    <source>
        <strain evidence="4">HT99</strain>
    </source>
</reference>
<protein>
    <submittedName>
        <fullName evidence="4">Ankyrin repeat domain-containing protein</fullName>
    </submittedName>
    <submittedName>
        <fullName evidence="3">Ankyrin repeats (3 copies)</fullName>
    </submittedName>
</protein>
<proteinExistence type="predicted"/>
<organism evidence="3">
    <name type="scientific">Candidatus Berkiella aquae</name>
    <dbReference type="NCBI Taxonomy" id="295108"/>
    <lineage>
        <taxon>Bacteria</taxon>
        <taxon>Pseudomonadati</taxon>
        <taxon>Pseudomonadota</taxon>
        <taxon>Gammaproteobacteria</taxon>
        <taxon>Candidatus Berkiellales</taxon>
        <taxon>Candidatus Berkiellaceae</taxon>
        <taxon>Candidatus Berkiella</taxon>
    </lineage>
</organism>
<evidence type="ECO:0000313" key="5">
    <source>
        <dbReference type="Proteomes" id="UP000051497"/>
    </source>
</evidence>
<keyword evidence="5" id="KW-1185">Reference proteome</keyword>
<dbReference type="InterPro" id="IPR036770">
    <property type="entry name" value="Ankyrin_rpt-contain_sf"/>
</dbReference>
<comment type="caution">
    <text evidence="3">The sequence shown here is derived from an EMBL/GenBank/DDBJ whole genome shotgun (WGS) entry which is preliminary data.</text>
</comment>
<keyword evidence="2" id="KW-0472">Membrane</keyword>
<dbReference type="SUPFAM" id="SSF48403">
    <property type="entry name" value="Ankyrin repeat"/>
    <property type="match status" value="1"/>
</dbReference>
<dbReference type="Gene3D" id="1.25.40.20">
    <property type="entry name" value="Ankyrin repeat-containing domain"/>
    <property type="match status" value="1"/>
</dbReference>
<reference evidence="3" key="1">
    <citation type="submission" date="2015-09" db="EMBL/GenBank/DDBJ databases">
        <title>Draft Genome Sequences of Two Novel Amoeba-resistant Intranuclear Bacteria, Candidatus Berkiella cookevillensis and Candidatus Berkiella aquae.</title>
        <authorList>
            <person name="Mehari Y.T."/>
            <person name="Arivett B.A."/>
            <person name="Farone A.L."/>
            <person name="Gunderson J.H."/>
            <person name="Farone M.B."/>
        </authorList>
    </citation>
    <scope>NUCLEOTIDE SEQUENCE [LARGE SCALE GENOMIC DNA]</scope>
    <source>
        <strain evidence="3">HT99</strain>
    </source>
</reference>
<dbReference type="Proteomes" id="UP000051497">
    <property type="component" value="Unassembled WGS sequence"/>
</dbReference>
<gene>
    <name evidence="3" type="ORF">HT99x_00228</name>
    <name evidence="4" type="ORF">HT99x_010940</name>
</gene>
<evidence type="ECO:0000313" key="4">
    <source>
        <dbReference type="EMBL" id="MCS5711948.1"/>
    </source>
</evidence>
<feature type="compositionally biased region" description="Low complexity" evidence="1">
    <location>
        <begin position="260"/>
        <end position="271"/>
    </location>
</feature>
<dbReference type="AlphaFoldDB" id="A0A0Q9Z0X9"/>